<reference evidence="2" key="1">
    <citation type="submission" date="2020-05" db="EMBL/GenBank/DDBJ databases">
        <authorList>
            <person name="Chiriac C."/>
            <person name="Salcher M."/>
            <person name="Ghai R."/>
            <person name="Kavagutti S V."/>
        </authorList>
    </citation>
    <scope>NUCLEOTIDE SEQUENCE</scope>
</reference>
<protein>
    <submittedName>
        <fullName evidence="2">Unannotated protein</fullName>
    </submittedName>
</protein>
<gene>
    <name evidence="2" type="ORF">UFOPK3564_02556</name>
</gene>
<evidence type="ECO:0000256" key="1">
    <source>
        <dbReference type="SAM" id="MobiDB-lite"/>
    </source>
</evidence>
<dbReference type="AlphaFoldDB" id="A0A6J7IU38"/>
<feature type="region of interest" description="Disordered" evidence="1">
    <location>
        <begin position="72"/>
        <end position="93"/>
    </location>
</feature>
<sequence>MSEAQRPDHRNLGAAVTVDDVRALTGAATPHFAQQVRNRVARLIAPLPADHPARLVGEAEVRRLTALSRSGEVRGALAQPGMPGLPSTALPRG</sequence>
<dbReference type="EMBL" id="CAFBMK010000186">
    <property type="protein sequence ID" value="CAB4934300.1"/>
    <property type="molecule type" value="Genomic_DNA"/>
</dbReference>
<organism evidence="2">
    <name type="scientific">freshwater metagenome</name>
    <dbReference type="NCBI Taxonomy" id="449393"/>
    <lineage>
        <taxon>unclassified sequences</taxon>
        <taxon>metagenomes</taxon>
        <taxon>ecological metagenomes</taxon>
    </lineage>
</organism>
<evidence type="ECO:0000313" key="2">
    <source>
        <dbReference type="EMBL" id="CAB4934300.1"/>
    </source>
</evidence>
<proteinExistence type="predicted"/>
<name>A0A6J7IU38_9ZZZZ</name>
<accession>A0A6J7IU38</accession>